<gene>
    <name evidence="1" type="ORF">SAMN04487954_1245</name>
</gene>
<dbReference type="RefSeq" id="WP_089689080.1">
    <property type="nucleotide sequence ID" value="NZ_FNES01000024.1"/>
</dbReference>
<dbReference type="EMBL" id="FNES01000024">
    <property type="protein sequence ID" value="SDK70259.1"/>
    <property type="molecule type" value="Genomic_DNA"/>
</dbReference>
<accession>A0A1G9E2D0</accession>
<dbReference type="OrthoDB" id="6172357at2"/>
<name>A0A1G9E2D0_9GAMM</name>
<protein>
    <submittedName>
        <fullName evidence="1">Uncharacterized protein</fullName>
    </submittedName>
</protein>
<evidence type="ECO:0000313" key="2">
    <source>
        <dbReference type="Proteomes" id="UP000198525"/>
    </source>
</evidence>
<keyword evidence="2" id="KW-1185">Reference proteome</keyword>
<dbReference type="AlphaFoldDB" id="A0A1G9E2D0"/>
<dbReference type="STRING" id="376427.SAMN04487954_1245"/>
<dbReference type="Proteomes" id="UP000198525">
    <property type="component" value="Unassembled WGS sequence"/>
</dbReference>
<organism evidence="1 2">
    <name type="scientific">Billgrantia gudaonensis</name>
    <dbReference type="NCBI Taxonomy" id="376427"/>
    <lineage>
        <taxon>Bacteria</taxon>
        <taxon>Pseudomonadati</taxon>
        <taxon>Pseudomonadota</taxon>
        <taxon>Gammaproteobacteria</taxon>
        <taxon>Oceanospirillales</taxon>
        <taxon>Halomonadaceae</taxon>
        <taxon>Billgrantia</taxon>
    </lineage>
</organism>
<reference evidence="1 2" key="1">
    <citation type="submission" date="2016-10" db="EMBL/GenBank/DDBJ databases">
        <authorList>
            <person name="de Groot N.N."/>
        </authorList>
    </citation>
    <scope>NUCLEOTIDE SEQUENCE [LARGE SCALE GENOMIC DNA]</scope>
    <source>
        <strain evidence="1 2">CGMCC 1.6133</strain>
    </source>
</reference>
<proteinExistence type="predicted"/>
<sequence>MSTADTIAPPTTKRAPHGCRCPVMTHVTEHERRRLDALAQADQRSLSATTRLLVLRGLEQLDAEAGKASLA</sequence>
<evidence type="ECO:0000313" key="1">
    <source>
        <dbReference type="EMBL" id="SDK70259.1"/>
    </source>
</evidence>